<comment type="caution">
    <text evidence="1">The sequence shown here is derived from an EMBL/GenBank/DDBJ whole genome shotgun (WGS) entry which is preliminary data.</text>
</comment>
<evidence type="ECO:0000313" key="1">
    <source>
        <dbReference type="EMBL" id="MBH0112800.1"/>
    </source>
</evidence>
<evidence type="ECO:0000313" key="2">
    <source>
        <dbReference type="Proteomes" id="UP000617634"/>
    </source>
</evidence>
<dbReference type="Proteomes" id="UP000617634">
    <property type="component" value="Unassembled WGS sequence"/>
</dbReference>
<dbReference type="EMBL" id="JADZGI010000001">
    <property type="protein sequence ID" value="MBH0112800.1"/>
    <property type="molecule type" value="Genomic_DNA"/>
</dbReference>
<gene>
    <name evidence="1" type="ORF">I5E68_07530</name>
</gene>
<proteinExistence type="predicted"/>
<keyword evidence="2" id="KW-1185">Reference proteome</keyword>
<dbReference type="PROSITE" id="PS51257">
    <property type="entry name" value="PROKAR_LIPOPROTEIN"/>
    <property type="match status" value="1"/>
</dbReference>
<sequence>MVRGTQKWAKVAGPITLASLSAIGCTTTGDVGSAKYGAFPEYRAYFHALSYTTRKSYEEDGRPSNQKIHKLLAGGNVPAIQFTADGCTLESDGYMRGCKTFVSSPEDAASDVVLQRMISQYHFDTSQGDLSSLVGHSDFKIFVAYRNPDQTGFEKCLIALFCGVPTPPPPAPPPRPRG</sequence>
<accession>A0A931HB81</accession>
<organism evidence="1 2">
    <name type="scientific">Novosphingobium aureum</name>
    <dbReference type="NCBI Taxonomy" id="2792964"/>
    <lineage>
        <taxon>Bacteria</taxon>
        <taxon>Pseudomonadati</taxon>
        <taxon>Pseudomonadota</taxon>
        <taxon>Alphaproteobacteria</taxon>
        <taxon>Sphingomonadales</taxon>
        <taxon>Sphingomonadaceae</taxon>
        <taxon>Novosphingobium</taxon>
    </lineage>
</organism>
<dbReference type="AlphaFoldDB" id="A0A931HB81"/>
<reference evidence="1" key="1">
    <citation type="submission" date="2020-11" db="EMBL/GenBank/DDBJ databases">
        <title>Novosphingobium aureum sp. nov., a marine bacterium isolated from sediment of a salt flat.</title>
        <authorList>
            <person name="Yoo Y."/>
            <person name="Kim J.-J."/>
        </authorList>
    </citation>
    <scope>NUCLEOTIDE SEQUENCE</scope>
    <source>
        <strain evidence="1">YJ-S2-02</strain>
    </source>
</reference>
<protein>
    <submittedName>
        <fullName evidence="1">Uncharacterized protein</fullName>
    </submittedName>
</protein>
<name>A0A931HB81_9SPHN</name>